<accession>A0A117UVF2</accession>
<evidence type="ECO:0000313" key="2">
    <source>
        <dbReference type="Proteomes" id="UP000058012"/>
    </source>
</evidence>
<dbReference type="AlphaFoldDB" id="A0A117UVF2"/>
<sequence length="99" mass="10201">MSMIPFVASLVMVSAAGMALAAIAITVRAQLPALRQLIADSRALATDREFLVQITATATPAAPRVAEGAAMRPRRPAVRLVKAPVAAPASTGQRLRAAA</sequence>
<evidence type="ECO:0000313" key="1">
    <source>
        <dbReference type="EMBL" id="KUR71591.1"/>
    </source>
</evidence>
<keyword evidence="2" id="KW-1185">Reference proteome</keyword>
<dbReference type="EMBL" id="LLZS01000006">
    <property type="protein sequence ID" value="KUR71591.1"/>
    <property type="molecule type" value="Genomic_DNA"/>
</dbReference>
<protein>
    <submittedName>
        <fullName evidence="1">Uncharacterized protein</fullName>
    </submittedName>
</protein>
<comment type="caution">
    <text evidence="1">The sequence shown here is derived from an EMBL/GenBank/DDBJ whole genome shotgun (WGS) entry which is preliminary data.</text>
</comment>
<dbReference type="OrthoDB" id="9994890at2"/>
<dbReference type="Proteomes" id="UP000058012">
    <property type="component" value="Unassembled WGS sequence"/>
</dbReference>
<gene>
    <name evidence="1" type="ORF">AQZ52_08195</name>
</gene>
<proteinExistence type="predicted"/>
<name>A0A117UVF2_9SPHN</name>
<reference evidence="1 2" key="1">
    <citation type="submission" date="2015-10" db="EMBL/GenBank/DDBJ databases">
        <title>Draft genome sequence of Novosphingobium fuchskuhlense DSM 25065 isolated from a surface water sample of the southwest basin of Lake Grosse Fuchskuhle.</title>
        <authorList>
            <person name="Ruckert C."/>
            <person name="Winkler A."/>
            <person name="Glaeser J."/>
            <person name="Grossart H.-P."/>
            <person name="Kalinowski J."/>
            <person name="Glaeser S."/>
        </authorList>
    </citation>
    <scope>NUCLEOTIDE SEQUENCE [LARGE SCALE GENOMIC DNA]</scope>
    <source>
        <strain evidence="1 2">FNE08-7</strain>
    </source>
</reference>
<organism evidence="1 2">
    <name type="scientific">Novosphingobium fuchskuhlense</name>
    <dbReference type="NCBI Taxonomy" id="1117702"/>
    <lineage>
        <taxon>Bacteria</taxon>
        <taxon>Pseudomonadati</taxon>
        <taxon>Pseudomonadota</taxon>
        <taxon>Alphaproteobacteria</taxon>
        <taxon>Sphingomonadales</taxon>
        <taxon>Sphingomonadaceae</taxon>
        <taxon>Novosphingobium</taxon>
    </lineage>
</organism>
<dbReference type="RefSeq" id="WP_067908298.1">
    <property type="nucleotide sequence ID" value="NZ_KQ954244.1"/>
</dbReference>